<dbReference type="PROSITE" id="PS51318">
    <property type="entry name" value="TAT"/>
    <property type="match status" value="1"/>
</dbReference>
<dbReference type="InterPro" id="IPR052896">
    <property type="entry name" value="GGT-like_enzyme"/>
</dbReference>
<name>A0ABT8YA17_9SPHN</name>
<sequence length="627" mass="65020">MTTDATKDETLESGGIGRRQMLVGGLTTAAISVAATRSVAQAPAAQAGVGRQAPDAPRTAPAAVAQHRPEVPGPNGIVAAGHPLASMAGLRMLMQGGTAADAAVAVMAVLNVVEPWASSAAGNGLATCFEGKTGKVTALAFTGAAPRALDDTASNADLTAGPKAVVTPGSFGGWIELARRYGKLPLATLLEPAIGYARDGHALDPSISQTIARQQAQLAKYPTTAAIFLPGGRPPPPRSLFKNVPLARSFQALADAETKALKGGASRDRALQAAYDYFYTGPIAQEMARFSAANGGWLSLEDMRAYKPRWAEPVATTYRGLQVICSPLTSRTGLETCEQLNLLEGFDIASLPADGPQALHLITECIKITKADVYRYAADPASSPTPVATLISKEFANQRRRLINPACAGVFPAGADIGGSRLAPRAPSPAPRVPGDTTNISITDSEGNAVGVTTTLGGGFGACVVMGDTGMLCNNGLRSGSTAPYRDHPNFVKGGRIPLLGNCPTVVLDKGQFKMVFGSPGGETIGQTQFQYLINVIDRGMPVQAATEAARIALDLDPGFYTPGAAITVQLESRFSPETFAGLRAMGHKVDSVGPYSIGSIQAVLQTPYGTRTAGSDPRRMGYAVGY</sequence>
<accession>A0ABT8YA17</accession>
<proteinExistence type="predicted"/>
<organism evidence="2 3">
    <name type="scientific">Sphingomonas natans</name>
    <dbReference type="NCBI Taxonomy" id="3063330"/>
    <lineage>
        <taxon>Bacteria</taxon>
        <taxon>Pseudomonadati</taxon>
        <taxon>Pseudomonadota</taxon>
        <taxon>Alphaproteobacteria</taxon>
        <taxon>Sphingomonadales</taxon>
        <taxon>Sphingomonadaceae</taxon>
        <taxon>Sphingomonas</taxon>
    </lineage>
</organism>
<protein>
    <submittedName>
        <fullName evidence="2">Gamma-glutamyltransferase family protein</fullName>
    </submittedName>
</protein>
<gene>
    <name evidence="2" type="ORF">Q4F19_12370</name>
</gene>
<dbReference type="Gene3D" id="1.10.246.130">
    <property type="match status" value="1"/>
</dbReference>
<evidence type="ECO:0000256" key="1">
    <source>
        <dbReference type="SAM" id="MobiDB-lite"/>
    </source>
</evidence>
<dbReference type="RefSeq" id="WP_303543008.1">
    <property type="nucleotide sequence ID" value="NZ_JAUOTP010000005.1"/>
</dbReference>
<dbReference type="SUPFAM" id="SSF56235">
    <property type="entry name" value="N-terminal nucleophile aminohydrolases (Ntn hydrolases)"/>
    <property type="match status" value="1"/>
</dbReference>
<comment type="caution">
    <text evidence="2">The sequence shown here is derived from an EMBL/GenBank/DDBJ whole genome shotgun (WGS) entry which is preliminary data.</text>
</comment>
<dbReference type="PANTHER" id="PTHR43881">
    <property type="entry name" value="GAMMA-GLUTAMYLTRANSPEPTIDASE (AFU_ORTHOLOGUE AFUA_4G13580)"/>
    <property type="match status" value="1"/>
</dbReference>
<dbReference type="InterPro" id="IPR043138">
    <property type="entry name" value="GGT_lsub"/>
</dbReference>
<dbReference type="InterPro" id="IPR006311">
    <property type="entry name" value="TAT_signal"/>
</dbReference>
<dbReference type="PANTHER" id="PTHR43881:SF1">
    <property type="entry name" value="GAMMA-GLUTAMYLTRANSPEPTIDASE (AFU_ORTHOLOGUE AFUA_4G13580)"/>
    <property type="match status" value="1"/>
</dbReference>
<dbReference type="Gene3D" id="3.60.20.40">
    <property type="match status" value="1"/>
</dbReference>
<dbReference type="Proteomes" id="UP001169764">
    <property type="component" value="Unassembled WGS sequence"/>
</dbReference>
<dbReference type="PRINTS" id="PR01210">
    <property type="entry name" value="GGTRANSPTASE"/>
</dbReference>
<keyword evidence="3" id="KW-1185">Reference proteome</keyword>
<dbReference type="InterPro" id="IPR043137">
    <property type="entry name" value="GGT_ssub_C"/>
</dbReference>
<dbReference type="EMBL" id="JAUOTP010000005">
    <property type="protein sequence ID" value="MDO6415178.1"/>
    <property type="molecule type" value="Genomic_DNA"/>
</dbReference>
<reference evidence="2" key="1">
    <citation type="submission" date="2023-07" db="EMBL/GenBank/DDBJ databases">
        <authorList>
            <person name="Kim M."/>
        </authorList>
    </citation>
    <scope>NUCLEOTIDE SEQUENCE</scope>
    <source>
        <strain evidence="2">BIUV-7</strain>
    </source>
</reference>
<evidence type="ECO:0000313" key="2">
    <source>
        <dbReference type="EMBL" id="MDO6415178.1"/>
    </source>
</evidence>
<feature type="region of interest" description="Disordered" evidence="1">
    <location>
        <begin position="46"/>
        <end position="76"/>
    </location>
</feature>
<dbReference type="Pfam" id="PF01019">
    <property type="entry name" value="G_glu_transpept"/>
    <property type="match status" value="1"/>
</dbReference>
<dbReference type="InterPro" id="IPR029055">
    <property type="entry name" value="Ntn_hydrolases_N"/>
</dbReference>
<evidence type="ECO:0000313" key="3">
    <source>
        <dbReference type="Proteomes" id="UP001169764"/>
    </source>
</evidence>